<gene>
    <name evidence="1" type="ORF">NEISUBOT_04909</name>
</gene>
<accession>A0A9W5IPW4</accession>
<evidence type="ECO:0000313" key="1">
    <source>
        <dbReference type="EMBL" id="EFC51654.1"/>
    </source>
</evidence>
<dbReference type="Proteomes" id="UP000004621">
    <property type="component" value="Unassembled WGS sequence"/>
</dbReference>
<reference evidence="1 2" key="1">
    <citation type="submission" date="2010-01" db="EMBL/GenBank/DDBJ databases">
        <authorList>
            <person name="Weinstock G."/>
            <person name="Sodergren E."/>
            <person name="Clifton S."/>
            <person name="Fulton L."/>
            <person name="Fulton B."/>
            <person name="Courtney L."/>
            <person name="Fronick C."/>
            <person name="Harrison M."/>
            <person name="Strong C."/>
            <person name="Farmer C."/>
            <person name="Delahaunty K."/>
            <person name="Markovic C."/>
            <person name="Hall O."/>
            <person name="Minx P."/>
            <person name="Tomlinson C."/>
            <person name="Mitreva M."/>
            <person name="Nelson J."/>
            <person name="Hou S."/>
            <person name="Wollam A."/>
            <person name="Pepin K.H."/>
            <person name="Johnson M."/>
            <person name="Bhonagiri V."/>
            <person name="Nash W.E."/>
            <person name="Warren W."/>
            <person name="Chinwalla A."/>
            <person name="Mardis E.R."/>
            <person name="Wilson R.K."/>
        </authorList>
    </citation>
    <scope>NUCLEOTIDE SEQUENCE [LARGE SCALE GENOMIC DNA]</scope>
    <source>
        <strain evidence="1 2">NJ9703</strain>
    </source>
</reference>
<dbReference type="RefSeq" id="WP_004520466.1">
    <property type="nucleotide sequence ID" value="NZ_ACEO02000009.1"/>
</dbReference>
<dbReference type="EMBL" id="ACEO02000009">
    <property type="protein sequence ID" value="EFC51654.1"/>
    <property type="molecule type" value="Genomic_DNA"/>
</dbReference>
<dbReference type="AlphaFoldDB" id="A0A9W5IPW4"/>
<sequence length="315" mass="36364">MGILLIFVILGIGLFIALASSKKRGTETKQVIENSTKVITIEPTISFKSTRGTRYSVADDPNIEIPKEFVKKTKSEIIEMAFDHIFRTIECEASIKQKIRNEYIEALIKQQYSRCHDILRFNLTGIDFKWTWFDDWKRRFSNADKWPEAWRGISYDAIDVPENLHAVLEFVKVAEIRKALKAKGLEKVPTTRIQVQECALKHLTVSDLQAAIKERVSYFEALRDKNNQQAIFGLIGSSIDHAQNQLSRLVEIIQIKQEKPYIELKEVVYLSPSWNDNGLDRWVLEQVGDSLNDTIFPPYYPGDSISIQVDYSVRY</sequence>
<comment type="caution">
    <text evidence="1">The sequence shown here is derived from an EMBL/GenBank/DDBJ whole genome shotgun (WGS) entry which is preliminary data.</text>
</comment>
<protein>
    <submittedName>
        <fullName evidence="1">Uncharacterized protein</fullName>
    </submittedName>
</protein>
<proteinExistence type="predicted"/>
<name>A0A9W5IPW4_NEISU</name>
<organism evidence="1 2">
    <name type="scientific">Neisseria subflava NJ9703</name>
    <dbReference type="NCBI Taxonomy" id="546268"/>
    <lineage>
        <taxon>Bacteria</taxon>
        <taxon>Pseudomonadati</taxon>
        <taxon>Pseudomonadota</taxon>
        <taxon>Betaproteobacteria</taxon>
        <taxon>Neisseriales</taxon>
        <taxon>Neisseriaceae</taxon>
        <taxon>Neisseria</taxon>
    </lineage>
</organism>
<evidence type="ECO:0000313" key="2">
    <source>
        <dbReference type="Proteomes" id="UP000004621"/>
    </source>
</evidence>